<organism evidence="1 2">
    <name type="scientific">Kumtagia ephedrae</name>
    <dbReference type="NCBI Taxonomy" id="2116701"/>
    <lineage>
        <taxon>Bacteria</taxon>
        <taxon>Pseudomonadati</taxon>
        <taxon>Pseudomonadota</taxon>
        <taxon>Alphaproteobacteria</taxon>
        <taxon>Hyphomicrobiales</taxon>
        <taxon>Phyllobacteriaceae</taxon>
        <taxon>Kumtagia</taxon>
    </lineage>
</organism>
<dbReference type="RefSeq" id="WP_106770975.1">
    <property type="nucleotide sequence ID" value="NZ_PXYK01000003.1"/>
</dbReference>
<keyword evidence="2" id="KW-1185">Reference proteome</keyword>
<dbReference type="EMBL" id="PXYK01000003">
    <property type="protein sequence ID" value="PSJ64930.1"/>
    <property type="molecule type" value="Genomic_DNA"/>
</dbReference>
<dbReference type="Gene3D" id="2.60.40.1890">
    <property type="entry name" value="PCu(A)C copper chaperone"/>
    <property type="match status" value="1"/>
</dbReference>
<dbReference type="AlphaFoldDB" id="A0A2P7SR16"/>
<dbReference type="PANTHER" id="PTHR36302">
    <property type="entry name" value="BLR7088 PROTEIN"/>
    <property type="match status" value="1"/>
</dbReference>
<dbReference type="SUPFAM" id="SSF110087">
    <property type="entry name" value="DR1885-like metal-binding protein"/>
    <property type="match status" value="1"/>
</dbReference>
<gene>
    <name evidence="1" type="ORF">C7I84_03640</name>
</gene>
<name>A0A2P7SR16_9HYPH</name>
<dbReference type="InterPro" id="IPR058248">
    <property type="entry name" value="Lxx211020-like"/>
</dbReference>
<dbReference type="InterPro" id="IPR036182">
    <property type="entry name" value="PCuAC_sf"/>
</dbReference>
<reference evidence="1 2" key="1">
    <citation type="submission" date="2018-03" db="EMBL/GenBank/DDBJ databases">
        <title>The draft genome of Mesorhizobium sp. 6GN-30.</title>
        <authorList>
            <person name="Liu L."/>
            <person name="Li L."/>
            <person name="Wang T."/>
            <person name="Zhang X."/>
            <person name="Liang L."/>
        </authorList>
    </citation>
    <scope>NUCLEOTIDE SEQUENCE [LARGE SCALE GENOMIC DNA]</scope>
    <source>
        <strain evidence="1 2">6GN30</strain>
    </source>
</reference>
<dbReference type="InterPro" id="IPR007410">
    <property type="entry name" value="LpqE-like"/>
</dbReference>
<evidence type="ECO:0000313" key="1">
    <source>
        <dbReference type="EMBL" id="PSJ64930.1"/>
    </source>
</evidence>
<dbReference type="Pfam" id="PF04314">
    <property type="entry name" value="PCuAC"/>
    <property type="match status" value="1"/>
</dbReference>
<comment type="caution">
    <text evidence="1">The sequence shown here is derived from an EMBL/GenBank/DDBJ whole genome shotgun (WGS) entry which is preliminary data.</text>
</comment>
<evidence type="ECO:0000313" key="2">
    <source>
        <dbReference type="Proteomes" id="UP000241229"/>
    </source>
</evidence>
<protein>
    <recommendedName>
        <fullName evidence="3">Copper chaperone PCu(A)C</fullName>
    </recommendedName>
</protein>
<proteinExistence type="predicted"/>
<dbReference type="Proteomes" id="UP000241229">
    <property type="component" value="Unassembled WGS sequence"/>
</dbReference>
<accession>A0A2P7SR16</accession>
<evidence type="ECO:0008006" key="3">
    <source>
        <dbReference type="Google" id="ProtNLM"/>
    </source>
</evidence>
<sequence length="179" mass="19473">MKPFPNTPTRSVALARFRSIEERIGLAAFTLMLLFALSRPLWAHEFKLGEIEIDHPWSREVPAGAKVAAGYLVLNNHGAEADRLLSVSSAIAGKTEIHEMSVNADGVMTMRPVPDGIDIPAHGEVALKPGSFHIMFMDLKQEPKAGVKFPGTLTFEKAGTMDVEFAVEAKSGEADHSQH</sequence>
<dbReference type="PANTHER" id="PTHR36302:SF1">
    <property type="entry name" value="COPPER CHAPERONE PCU(A)C"/>
    <property type="match status" value="1"/>
</dbReference>
<dbReference type="OrthoDB" id="9796962at2"/>